<feature type="region of interest" description="Disordered" evidence="6">
    <location>
        <begin position="143"/>
        <end position="180"/>
    </location>
</feature>
<evidence type="ECO:0000256" key="6">
    <source>
        <dbReference type="SAM" id="MobiDB-lite"/>
    </source>
</evidence>
<keyword evidence="7" id="KW-0812">Transmembrane</keyword>
<dbReference type="GO" id="GO:0006869">
    <property type="term" value="P:lipid transport"/>
    <property type="evidence" value="ECO:0007669"/>
    <property type="project" value="UniProtKB-KW"/>
</dbReference>
<keyword evidence="3" id="KW-0445">Lipid transport</keyword>
<dbReference type="PANTHER" id="PTHR47348:SF3">
    <property type="entry name" value="MEIOTICALLY UP-REGULATED GENE 190 PROTEIN"/>
    <property type="match status" value="1"/>
</dbReference>
<dbReference type="GO" id="GO:0008289">
    <property type="term" value="F:lipid binding"/>
    <property type="evidence" value="ECO:0007669"/>
    <property type="project" value="UniProtKB-KW"/>
</dbReference>
<feature type="region of interest" description="Disordered" evidence="6">
    <location>
        <begin position="22"/>
        <end position="92"/>
    </location>
</feature>
<keyword evidence="4" id="KW-0446">Lipid-binding</keyword>
<dbReference type="EMBL" id="JALLAZ020001646">
    <property type="protein sequence ID" value="KAL3769751.1"/>
    <property type="molecule type" value="Genomic_DNA"/>
</dbReference>
<comment type="subcellular location">
    <subcellularLocation>
        <location evidence="1">Membrane</location>
    </subcellularLocation>
</comment>
<feature type="region of interest" description="Disordered" evidence="6">
    <location>
        <begin position="248"/>
        <end position="272"/>
    </location>
</feature>
<keyword evidence="5 7" id="KW-0472">Membrane</keyword>
<accession>A0ABD3N3X4</accession>
<dbReference type="InterPro" id="IPR031468">
    <property type="entry name" value="SMP_LBD"/>
</dbReference>
<sequence>MALGAAGASRALDEYTLEELRRCRNGDDGRSSSSASTTFPPRDDDDLVCGANGTDDDGIVAGTTVVGPSRAVDDAEMISPPPARGDPPPPPPTMMRRVEVLWHDEGAMEDARALAGGCDRLAAADVRRDDDVAPPRRVEVVWHDGAHSGISDSRRLRRSSRPDDGGGGGGGGRRRRTALSDGEREGALLLAESFRVVSSTFGLLADAVRFTGETAAATAGGASRLAGGAVRLSGWAVGGLGEVIENGGGDGAARRASGEYGEYDGGGGGERKRSRRVAGASVRLLAGAIEQLADSLLLAGSATEHVAFAAAGAAEGTVRIMEDAAASLSDMFSREGKRGTNAIVPRTDALTGEDPSVIYDELKPGVADVIFVEDTNEPPDEPNHYVQYDIDAVGNEFMNFSRSVVSWIRWNADIIAADTCGVSSPAYEMLGVFLLCFLASVVLLSSKDDKKRNRNTDKCRSPERGRPNDIAFDGRGETLPTNRVTDDHDSHSTLTAESTMKVGPDGQIEHMSAWITNFIFLLLKPLNVAQEILMFSWSIIFSKGALLFMFHLVGWIYLSRVAQYKSSVIQRKSEIMGYQLAVESTGAKESAVWLNSILSIVWRVGSGGLEPRISSSLQTTLAERLSRPYSRPNVVAHVALNAFTFGSSPPIVSRVELTGVNHDEGIIFLNVDVWMLFQDAILLLDIKPSSLEYKSLPSTRVSLNSLDCKATLDVSMKCSPDYPYISFINVSLVDIPTFSLRIEPQSESGFKGVDFGSFPVVSSWIKSSINSALSYYLSPQYISIDVLSFLNGDESTVTYHDN</sequence>
<comment type="caution">
    <text evidence="9">The sequence shown here is derived from an EMBL/GenBank/DDBJ whole genome shotgun (WGS) entry which is preliminary data.</text>
</comment>
<feature type="compositionally biased region" description="Basic and acidic residues" evidence="6">
    <location>
        <begin position="451"/>
        <end position="476"/>
    </location>
</feature>
<dbReference type="CDD" id="cd21669">
    <property type="entry name" value="SMP_SF"/>
    <property type="match status" value="1"/>
</dbReference>
<evidence type="ECO:0000256" key="3">
    <source>
        <dbReference type="ARBA" id="ARBA00023055"/>
    </source>
</evidence>
<dbReference type="PANTHER" id="PTHR47348">
    <property type="entry name" value="MEIOTICALLY UP-REGULATED GENE 190 PROTEIN"/>
    <property type="match status" value="1"/>
</dbReference>
<feature type="transmembrane region" description="Helical" evidence="7">
    <location>
        <begin position="532"/>
        <end position="558"/>
    </location>
</feature>
<feature type="transmembrane region" description="Helical" evidence="7">
    <location>
        <begin position="426"/>
        <end position="444"/>
    </location>
</feature>
<proteinExistence type="predicted"/>
<evidence type="ECO:0000256" key="4">
    <source>
        <dbReference type="ARBA" id="ARBA00023121"/>
    </source>
</evidence>
<keyword evidence="10" id="KW-1185">Reference proteome</keyword>
<dbReference type="AlphaFoldDB" id="A0ABD3N3X4"/>
<organism evidence="9 10">
    <name type="scientific">Stephanodiscus triporus</name>
    <dbReference type="NCBI Taxonomy" id="2934178"/>
    <lineage>
        <taxon>Eukaryota</taxon>
        <taxon>Sar</taxon>
        <taxon>Stramenopiles</taxon>
        <taxon>Ochrophyta</taxon>
        <taxon>Bacillariophyta</taxon>
        <taxon>Coscinodiscophyceae</taxon>
        <taxon>Thalassiosirophycidae</taxon>
        <taxon>Stephanodiscales</taxon>
        <taxon>Stephanodiscaceae</taxon>
        <taxon>Stephanodiscus</taxon>
    </lineage>
</organism>
<evidence type="ECO:0000256" key="5">
    <source>
        <dbReference type="ARBA" id="ARBA00023136"/>
    </source>
</evidence>
<reference evidence="9 10" key="1">
    <citation type="submission" date="2024-10" db="EMBL/GenBank/DDBJ databases">
        <title>Updated reference genomes for cyclostephanoid diatoms.</title>
        <authorList>
            <person name="Roberts W.R."/>
            <person name="Alverson A.J."/>
        </authorList>
    </citation>
    <scope>NUCLEOTIDE SEQUENCE [LARGE SCALE GENOMIC DNA]</scope>
    <source>
        <strain evidence="9 10">AJA276-08</strain>
    </source>
</reference>
<dbReference type="GO" id="GO:0016020">
    <property type="term" value="C:membrane"/>
    <property type="evidence" value="ECO:0007669"/>
    <property type="project" value="UniProtKB-SubCell"/>
</dbReference>
<evidence type="ECO:0000313" key="10">
    <source>
        <dbReference type="Proteomes" id="UP001530315"/>
    </source>
</evidence>
<dbReference type="PROSITE" id="PS51847">
    <property type="entry name" value="SMP"/>
    <property type="match status" value="1"/>
</dbReference>
<evidence type="ECO:0000256" key="2">
    <source>
        <dbReference type="ARBA" id="ARBA00022448"/>
    </source>
</evidence>
<feature type="domain" description="SMP-LTD" evidence="8">
    <location>
        <begin position="587"/>
        <end position="787"/>
    </location>
</feature>
<protein>
    <recommendedName>
        <fullName evidence="8">SMP-LTD domain-containing protein</fullName>
    </recommendedName>
</protein>
<evidence type="ECO:0000256" key="1">
    <source>
        <dbReference type="ARBA" id="ARBA00004370"/>
    </source>
</evidence>
<name>A0ABD3N3X4_9STRA</name>
<dbReference type="Proteomes" id="UP001530315">
    <property type="component" value="Unassembled WGS sequence"/>
</dbReference>
<keyword evidence="2" id="KW-0813">Transport</keyword>
<dbReference type="Pfam" id="PF25669">
    <property type="entry name" value="SMP_MUG190-like"/>
    <property type="match status" value="1"/>
</dbReference>
<evidence type="ECO:0000256" key="7">
    <source>
        <dbReference type="SAM" id="Phobius"/>
    </source>
</evidence>
<feature type="compositionally biased region" description="Pro residues" evidence="6">
    <location>
        <begin position="79"/>
        <end position="92"/>
    </location>
</feature>
<feature type="region of interest" description="Disordered" evidence="6">
    <location>
        <begin position="451"/>
        <end position="495"/>
    </location>
</feature>
<gene>
    <name evidence="9" type="ORF">ACHAW5_003019</name>
</gene>
<keyword evidence="7" id="KW-1133">Transmembrane helix</keyword>
<evidence type="ECO:0000313" key="9">
    <source>
        <dbReference type="EMBL" id="KAL3769751.1"/>
    </source>
</evidence>
<evidence type="ECO:0000259" key="8">
    <source>
        <dbReference type="PROSITE" id="PS51847"/>
    </source>
</evidence>